<dbReference type="Proteomes" id="UP000235347">
    <property type="component" value="Unassembled WGS sequence"/>
</dbReference>
<reference evidence="2 3" key="1">
    <citation type="submission" date="2018-01" db="EMBL/GenBank/DDBJ databases">
        <title>Whole genome analyses suggest that Burkholderia sensu lato contains two further novel genera in the rhizoxinica-symbiotica group Mycetohabitans gen. nov., and Trinickia gen. nov.: implications for the evolution of diazotrophy and nodulation in the Burkholderiaceae.</title>
        <authorList>
            <person name="Estrada-de los Santos P."/>
            <person name="Palmer M."/>
            <person name="Chavez-Ramirez B."/>
            <person name="Beukes C."/>
            <person name="Steenkamp E.T."/>
            <person name="Hirsch A.M."/>
            <person name="Manyaka P."/>
            <person name="Maluk M."/>
            <person name="Lafos M."/>
            <person name="Crook M."/>
            <person name="Gross E."/>
            <person name="Simon M.F."/>
            <person name="Bueno dos Reis Junior F."/>
            <person name="Poole P.S."/>
            <person name="Venter S.N."/>
            <person name="James E.K."/>
        </authorList>
    </citation>
    <scope>NUCLEOTIDE SEQUENCE [LARGE SCALE GENOMIC DNA]</scope>
    <source>
        <strain evidence="2 3">GP25-8</strain>
    </source>
</reference>
<dbReference type="PROSITE" id="PS50801">
    <property type="entry name" value="STAS"/>
    <property type="match status" value="1"/>
</dbReference>
<feature type="domain" description="STAS" evidence="1">
    <location>
        <begin position="1"/>
        <end position="103"/>
    </location>
</feature>
<dbReference type="InterPro" id="IPR036513">
    <property type="entry name" value="STAS_dom_sf"/>
</dbReference>
<dbReference type="CDD" id="cd07043">
    <property type="entry name" value="STAS_anti-anti-sigma_factors"/>
    <property type="match status" value="1"/>
</dbReference>
<accession>A0A2N7VYT2</accession>
<dbReference type="AlphaFoldDB" id="A0A2N7VYT2"/>
<evidence type="ECO:0000259" key="1">
    <source>
        <dbReference type="PROSITE" id="PS50801"/>
    </source>
</evidence>
<protein>
    <submittedName>
        <fullName evidence="2">Anti-anti-sigma factor</fullName>
    </submittedName>
</protein>
<dbReference type="EMBL" id="PNYB01000014">
    <property type="protein sequence ID" value="PMS22306.1"/>
    <property type="molecule type" value="Genomic_DNA"/>
</dbReference>
<dbReference type="InterPro" id="IPR002645">
    <property type="entry name" value="STAS_dom"/>
</dbReference>
<evidence type="ECO:0000313" key="3">
    <source>
        <dbReference type="Proteomes" id="UP000235347"/>
    </source>
</evidence>
<dbReference type="Pfam" id="PF13466">
    <property type="entry name" value="STAS_2"/>
    <property type="match status" value="1"/>
</dbReference>
<sequence length="103" mass="10374">MSTDTSRFATGATLTHASATPALAAGLARIEAGATVIDCAELKQFDSSALAVLLAWRRAGEARGVTLRIENVPAGLASLAQVYGIDALFAAPHSSPAAAVAPL</sequence>
<dbReference type="InterPro" id="IPR058548">
    <property type="entry name" value="MlaB-like_STAS"/>
</dbReference>
<dbReference type="RefSeq" id="WP_102611038.1">
    <property type="nucleotide sequence ID" value="NZ_CADIKD010000014.1"/>
</dbReference>
<keyword evidence="3" id="KW-1185">Reference proteome</keyword>
<evidence type="ECO:0000313" key="2">
    <source>
        <dbReference type="EMBL" id="PMS22306.1"/>
    </source>
</evidence>
<gene>
    <name evidence="2" type="ORF">C0Z19_17175</name>
</gene>
<comment type="caution">
    <text evidence="2">The sequence shown here is derived from an EMBL/GenBank/DDBJ whole genome shotgun (WGS) entry which is preliminary data.</text>
</comment>
<dbReference type="Gene3D" id="3.30.750.24">
    <property type="entry name" value="STAS domain"/>
    <property type="match status" value="1"/>
</dbReference>
<organism evidence="2 3">
    <name type="scientific">Trinickia soli</name>
    <dbReference type="NCBI Taxonomy" id="380675"/>
    <lineage>
        <taxon>Bacteria</taxon>
        <taxon>Pseudomonadati</taxon>
        <taxon>Pseudomonadota</taxon>
        <taxon>Betaproteobacteria</taxon>
        <taxon>Burkholderiales</taxon>
        <taxon>Burkholderiaceae</taxon>
        <taxon>Trinickia</taxon>
    </lineage>
</organism>
<dbReference type="SUPFAM" id="SSF52091">
    <property type="entry name" value="SpoIIaa-like"/>
    <property type="match status" value="1"/>
</dbReference>
<proteinExistence type="predicted"/>
<name>A0A2N7VYT2_9BURK</name>